<keyword evidence="2" id="KW-1003">Cell membrane</keyword>
<dbReference type="InterPro" id="IPR052770">
    <property type="entry name" value="Cobalt_transport_CbiQ"/>
</dbReference>
<sequence>MIIDKLSYNSKLRYENAEVKFAFAVITLLICVISRSAVTAIIVLLVTGVLTIKSGTPVFRYLKFLSMPLAFLSLSTIAIIFDFKQFYIIVNKNNIFYALNLILTSLSAVSCLYFLAFTTTIMDILSVLKKLKCPKIILELMLLIYRFIFILLDTAYAISIAQNARLGNINYKTSLKSFGILGSSLMLKAIKRSQNVYIAMQARCYDDTINVLSSKKTKPKVKHIIMITLFDGFLLIFSIWSKFFI</sequence>
<dbReference type="GO" id="GO:0043190">
    <property type="term" value="C:ATP-binding cassette (ABC) transporter complex"/>
    <property type="evidence" value="ECO:0007669"/>
    <property type="project" value="InterPro"/>
</dbReference>
<evidence type="ECO:0000256" key="3">
    <source>
        <dbReference type="ARBA" id="ARBA00022692"/>
    </source>
</evidence>
<organism evidence="7 8">
    <name type="scientific">Candidatus Butyricicoccus avistercoris</name>
    <dbReference type="NCBI Taxonomy" id="2838518"/>
    <lineage>
        <taxon>Bacteria</taxon>
        <taxon>Bacillati</taxon>
        <taxon>Bacillota</taxon>
        <taxon>Clostridia</taxon>
        <taxon>Eubacteriales</taxon>
        <taxon>Butyricicoccaceae</taxon>
        <taxon>Butyricicoccus</taxon>
    </lineage>
</organism>
<gene>
    <name evidence="7" type="primary">cbiQ</name>
    <name evidence="7" type="ORF">H9746_04325</name>
</gene>
<evidence type="ECO:0000313" key="8">
    <source>
        <dbReference type="Proteomes" id="UP000886808"/>
    </source>
</evidence>
<dbReference type="Pfam" id="PF02361">
    <property type="entry name" value="CbiQ"/>
    <property type="match status" value="1"/>
</dbReference>
<dbReference type="CDD" id="cd16914">
    <property type="entry name" value="EcfT"/>
    <property type="match status" value="1"/>
</dbReference>
<proteinExistence type="predicted"/>
<feature type="transmembrane region" description="Helical" evidence="6">
    <location>
        <begin position="64"/>
        <end position="83"/>
    </location>
</feature>
<evidence type="ECO:0000256" key="1">
    <source>
        <dbReference type="ARBA" id="ARBA00004651"/>
    </source>
</evidence>
<name>A0A9D1PH60_9FIRM</name>
<accession>A0A9D1PH60</accession>
<comment type="subcellular location">
    <subcellularLocation>
        <location evidence="1">Cell membrane</location>
        <topology evidence="1">Multi-pass membrane protein</topology>
    </subcellularLocation>
</comment>
<dbReference type="EMBL" id="DXIE01000028">
    <property type="protein sequence ID" value="HIV62061.1"/>
    <property type="molecule type" value="Genomic_DNA"/>
</dbReference>
<dbReference type="Proteomes" id="UP000886808">
    <property type="component" value="Unassembled WGS sequence"/>
</dbReference>
<feature type="transmembrane region" description="Helical" evidence="6">
    <location>
        <begin position="21"/>
        <end position="52"/>
    </location>
</feature>
<protein>
    <submittedName>
        <fullName evidence="7">Cobalt ECF transporter T component CbiQ</fullName>
    </submittedName>
</protein>
<dbReference type="PANTHER" id="PTHR43723">
    <property type="entry name" value="COBALT TRANSPORT PROTEIN CBIQ"/>
    <property type="match status" value="1"/>
</dbReference>
<evidence type="ECO:0000313" key="7">
    <source>
        <dbReference type="EMBL" id="HIV62061.1"/>
    </source>
</evidence>
<keyword evidence="4 6" id="KW-1133">Transmembrane helix</keyword>
<evidence type="ECO:0000256" key="4">
    <source>
        <dbReference type="ARBA" id="ARBA00022989"/>
    </source>
</evidence>
<dbReference type="InterPro" id="IPR003339">
    <property type="entry name" value="ABC/ECF_trnsptr_transmembrane"/>
</dbReference>
<reference evidence="7" key="1">
    <citation type="journal article" date="2021" name="PeerJ">
        <title>Extensive microbial diversity within the chicken gut microbiome revealed by metagenomics and culture.</title>
        <authorList>
            <person name="Gilroy R."/>
            <person name="Ravi A."/>
            <person name="Getino M."/>
            <person name="Pursley I."/>
            <person name="Horton D.L."/>
            <person name="Alikhan N.F."/>
            <person name="Baker D."/>
            <person name="Gharbi K."/>
            <person name="Hall N."/>
            <person name="Watson M."/>
            <person name="Adriaenssens E.M."/>
            <person name="Foster-Nyarko E."/>
            <person name="Jarju S."/>
            <person name="Secka A."/>
            <person name="Antonio M."/>
            <person name="Oren A."/>
            <person name="Chaudhuri R.R."/>
            <person name="La Ragione R."/>
            <person name="Hildebrand F."/>
            <person name="Pallen M.J."/>
        </authorList>
    </citation>
    <scope>NUCLEOTIDE SEQUENCE</scope>
    <source>
        <strain evidence="7">CHK193-4272</strain>
    </source>
</reference>
<dbReference type="InterPro" id="IPR012809">
    <property type="entry name" value="ECF_CbiQ"/>
</dbReference>
<dbReference type="PANTHER" id="PTHR43723:SF1">
    <property type="entry name" value="COBALT TRANSPORT PROTEIN CBIQ"/>
    <property type="match status" value="1"/>
</dbReference>
<reference evidence="7" key="2">
    <citation type="submission" date="2021-04" db="EMBL/GenBank/DDBJ databases">
        <authorList>
            <person name="Gilroy R."/>
        </authorList>
    </citation>
    <scope>NUCLEOTIDE SEQUENCE</scope>
    <source>
        <strain evidence="7">CHK193-4272</strain>
    </source>
</reference>
<keyword evidence="5 6" id="KW-0472">Membrane</keyword>
<dbReference type="AlphaFoldDB" id="A0A9D1PH60"/>
<keyword evidence="3 6" id="KW-0812">Transmembrane</keyword>
<dbReference type="NCBIfam" id="TIGR02454">
    <property type="entry name" value="ECF_T_CbiQ"/>
    <property type="match status" value="1"/>
</dbReference>
<feature type="transmembrane region" description="Helical" evidence="6">
    <location>
        <begin position="224"/>
        <end position="243"/>
    </location>
</feature>
<comment type="caution">
    <text evidence="7">The sequence shown here is derived from an EMBL/GenBank/DDBJ whole genome shotgun (WGS) entry which is preliminary data.</text>
</comment>
<feature type="transmembrane region" description="Helical" evidence="6">
    <location>
        <begin position="136"/>
        <end position="158"/>
    </location>
</feature>
<evidence type="ECO:0000256" key="5">
    <source>
        <dbReference type="ARBA" id="ARBA00023136"/>
    </source>
</evidence>
<evidence type="ECO:0000256" key="6">
    <source>
        <dbReference type="SAM" id="Phobius"/>
    </source>
</evidence>
<dbReference type="GO" id="GO:0006824">
    <property type="term" value="P:cobalt ion transport"/>
    <property type="evidence" value="ECO:0007669"/>
    <property type="project" value="InterPro"/>
</dbReference>
<evidence type="ECO:0000256" key="2">
    <source>
        <dbReference type="ARBA" id="ARBA00022475"/>
    </source>
</evidence>
<feature type="transmembrane region" description="Helical" evidence="6">
    <location>
        <begin position="95"/>
        <end position="116"/>
    </location>
</feature>